<proteinExistence type="predicted"/>
<feature type="region of interest" description="Disordered" evidence="1">
    <location>
        <begin position="178"/>
        <end position="197"/>
    </location>
</feature>
<evidence type="ECO:0000313" key="2">
    <source>
        <dbReference type="EMBL" id="KAF4642441.1"/>
    </source>
</evidence>
<evidence type="ECO:0000313" key="3">
    <source>
        <dbReference type="Proteomes" id="UP000557509"/>
    </source>
</evidence>
<keyword evidence="3" id="KW-1185">Reference proteome</keyword>
<dbReference type="AlphaFoldDB" id="A0A7J6K7H7"/>
<feature type="region of interest" description="Disordered" evidence="1">
    <location>
        <begin position="213"/>
        <end position="260"/>
    </location>
</feature>
<sequence>MHRDYSNICGFVRDPINSRSSRQNISPGNHVKHDKQAAQRFRAMVGRIRSATPLTVNSPRQVQKVSDIQAGESLATSTEAAARIHKSPECKHSGLHSATVPQFRKARFTQAPAIAPTSGPEISARRVKRHKLPPKTMGDLEDEEIAAELGSNVNRRKHIAAPEFVYAAPGAEEVLSAPASPRTSAVPSPAAVAPSEADSQGGLVINVITGQAPQPATVEAQPTSAAMPEAMPAPETPPPSPEIPDRAAEQGPVSFAPSSPADLTPIVEAIRQLEGKVSLAAPVAPAIAQQKVASPAEPAAVPVNIENNNCGCGGSNVEGGQRKGAPNICVIHCILSSVEETLLILITGKCVLLARDQAGFHFELNLIHECCGN</sequence>
<dbReference type="Proteomes" id="UP000557509">
    <property type="component" value="Unassembled WGS sequence"/>
</dbReference>
<accession>A0A7J6K7H7</accession>
<dbReference type="EMBL" id="JAAUHK010000194">
    <property type="protein sequence ID" value="KAF4642441.1"/>
    <property type="molecule type" value="Genomic_DNA"/>
</dbReference>
<evidence type="ECO:0000256" key="1">
    <source>
        <dbReference type="SAM" id="MobiDB-lite"/>
    </source>
</evidence>
<reference evidence="2 3" key="1">
    <citation type="submission" date="2020-03" db="EMBL/GenBank/DDBJ databases">
        <title>Genome sequence of Toxoplasma gondii RH-88 strain.</title>
        <authorList>
            <person name="Lorenzi H.A."/>
            <person name="Venepally P."/>
            <person name="Rozenberg A."/>
            <person name="Sibley D."/>
        </authorList>
    </citation>
    <scope>NUCLEOTIDE SEQUENCE [LARGE SCALE GENOMIC DNA]</scope>
    <source>
        <strain evidence="2 3">RH-88</strain>
    </source>
</reference>
<gene>
    <name evidence="2" type="ORF">TGRH88_082560</name>
</gene>
<name>A0A7J6K7H7_TOXGO</name>
<comment type="caution">
    <text evidence="2">The sequence shown here is derived from an EMBL/GenBank/DDBJ whole genome shotgun (WGS) entry which is preliminary data.</text>
</comment>
<feature type="compositionally biased region" description="Low complexity" evidence="1">
    <location>
        <begin position="222"/>
        <end position="233"/>
    </location>
</feature>
<dbReference type="VEuPathDB" id="ToxoDB:TGME49_268700"/>
<organism evidence="2 3">
    <name type="scientific">Toxoplasma gondii</name>
    <dbReference type="NCBI Taxonomy" id="5811"/>
    <lineage>
        <taxon>Eukaryota</taxon>
        <taxon>Sar</taxon>
        <taxon>Alveolata</taxon>
        <taxon>Apicomplexa</taxon>
        <taxon>Conoidasida</taxon>
        <taxon>Coccidia</taxon>
        <taxon>Eucoccidiorida</taxon>
        <taxon>Eimeriorina</taxon>
        <taxon>Sarcocystidae</taxon>
        <taxon>Toxoplasma</taxon>
    </lineage>
</organism>
<protein>
    <submittedName>
        <fullName evidence="2">Uncharacterized protein</fullName>
    </submittedName>
</protein>